<dbReference type="SUPFAM" id="SSF52317">
    <property type="entry name" value="Class I glutamine amidotransferase-like"/>
    <property type="match status" value="1"/>
</dbReference>
<evidence type="ECO:0000313" key="3">
    <source>
        <dbReference type="Proteomes" id="UP000510647"/>
    </source>
</evidence>
<dbReference type="InterPro" id="IPR044992">
    <property type="entry name" value="ChyE-like"/>
</dbReference>
<dbReference type="CDD" id="cd01741">
    <property type="entry name" value="GATase1_1"/>
    <property type="match status" value="1"/>
</dbReference>
<dbReference type="OrthoDB" id="92161at2759"/>
<dbReference type="InterPro" id="IPR029062">
    <property type="entry name" value="Class_I_gatase-like"/>
</dbReference>
<name>A0A7H9HXB7_9SACH</name>
<keyword evidence="3" id="KW-1185">Reference proteome</keyword>
<dbReference type="Gene3D" id="3.40.50.880">
    <property type="match status" value="1"/>
</dbReference>
<dbReference type="GO" id="GO:0005634">
    <property type="term" value="C:nucleus"/>
    <property type="evidence" value="ECO:0007669"/>
    <property type="project" value="TreeGrafter"/>
</dbReference>
<sequence>MMSISAKVAIFYTDHEAEWVKPWKNFAEMGKKVLEQARVLENCDDLDIEYQVFDIYHGEFPTVSEITRENGYLGIYITGSRYDSFDTDTEWIIKLRQLLKTLLSDDKYPPTAGVCFGHQVIAAALGCKVDRNPNGFEGGVVPVTLNSEGQKLFPNCKTLNLPEMHKDAVLEVPPGCVNWGSSSQCKLQGFYKPNRLITFQGHPEFTNMIVKWGLQRIPQDVKPEMINSIDSYRNDGPSSATLIWKLFKQQI</sequence>
<accession>A0A7H9HXB7</accession>
<dbReference type="GO" id="GO:0005829">
    <property type="term" value="C:cytosol"/>
    <property type="evidence" value="ECO:0007669"/>
    <property type="project" value="TreeGrafter"/>
</dbReference>
<dbReference type="PANTHER" id="PTHR42695">
    <property type="entry name" value="GLUTAMINE AMIDOTRANSFERASE YLR126C-RELATED"/>
    <property type="match status" value="1"/>
</dbReference>
<gene>
    <name evidence="2" type="ORF">HG537_0H01360</name>
</gene>
<dbReference type="Pfam" id="PF00117">
    <property type="entry name" value="GATase"/>
    <property type="match status" value="1"/>
</dbReference>
<dbReference type="EMBL" id="CP059274">
    <property type="protein sequence ID" value="QLQ82374.1"/>
    <property type="molecule type" value="Genomic_DNA"/>
</dbReference>
<dbReference type="PANTHER" id="PTHR42695:SF5">
    <property type="entry name" value="GLUTAMINE AMIDOTRANSFERASE YLR126C-RELATED"/>
    <property type="match status" value="1"/>
</dbReference>
<evidence type="ECO:0000259" key="1">
    <source>
        <dbReference type="Pfam" id="PF00117"/>
    </source>
</evidence>
<protein>
    <recommendedName>
        <fullName evidence="1">Glutamine amidotransferase domain-containing protein</fullName>
    </recommendedName>
</protein>
<proteinExistence type="predicted"/>
<dbReference type="AlphaFoldDB" id="A0A7H9HXB7"/>
<dbReference type="PROSITE" id="PS51273">
    <property type="entry name" value="GATASE_TYPE_1"/>
    <property type="match status" value="1"/>
</dbReference>
<dbReference type="InterPro" id="IPR017926">
    <property type="entry name" value="GATASE"/>
</dbReference>
<feature type="domain" description="Glutamine amidotransferase" evidence="1">
    <location>
        <begin position="107"/>
        <end position="206"/>
    </location>
</feature>
<reference evidence="2 3" key="1">
    <citation type="submission" date="2020-06" db="EMBL/GenBank/DDBJ databases">
        <title>The yeast mating-type switching endonuclease HO is a domesticated member of an unorthodox homing genetic element family.</title>
        <authorList>
            <person name="Coughlan A.Y."/>
            <person name="Lombardi L."/>
            <person name="Braun-Galleani S."/>
            <person name="Martos A.R."/>
            <person name="Galeote V."/>
            <person name="Bigey F."/>
            <person name="Dequin S."/>
            <person name="Byrne K.P."/>
            <person name="Wolfe K.H."/>
        </authorList>
    </citation>
    <scope>NUCLEOTIDE SEQUENCE [LARGE SCALE GENOMIC DNA]</scope>
    <source>
        <strain evidence="2 3">CBS2947</strain>
    </source>
</reference>
<organism evidence="2 3">
    <name type="scientific">Torulaspora globosa</name>
    <dbReference type="NCBI Taxonomy" id="48254"/>
    <lineage>
        <taxon>Eukaryota</taxon>
        <taxon>Fungi</taxon>
        <taxon>Dikarya</taxon>
        <taxon>Ascomycota</taxon>
        <taxon>Saccharomycotina</taxon>
        <taxon>Saccharomycetes</taxon>
        <taxon>Saccharomycetales</taxon>
        <taxon>Saccharomycetaceae</taxon>
        <taxon>Torulaspora</taxon>
    </lineage>
</organism>
<evidence type="ECO:0000313" key="2">
    <source>
        <dbReference type="EMBL" id="QLQ82374.1"/>
    </source>
</evidence>
<dbReference type="Proteomes" id="UP000510647">
    <property type="component" value="Chromosome 8"/>
</dbReference>